<dbReference type="PROSITE" id="PS50889">
    <property type="entry name" value="S4"/>
    <property type="match status" value="1"/>
</dbReference>
<feature type="active site" evidence="1">
    <location>
        <position position="179"/>
    </location>
</feature>
<dbReference type="InterPro" id="IPR020103">
    <property type="entry name" value="PsdUridine_synth_cat_dom_sf"/>
</dbReference>
<dbReference type="InterPro" id="IPR006225">
    <property type="entry name" value="PsdUridine_synth_RluC/D"/>
</dbReference>
<dbReference type="Proteomes" id="UP000322873">
    <property type="component" value="Unassembled WGS sequence"/>
</dbReference>
<reference evidence="6 7" key="1">
    <citation type="submission" date="2019-06" db="EMBL/GenBank/DDBJ databases">
        <title>Genome Sequence of the Brown Rot Fungal Pathogen Monilinia fructicola.</title>
        <authorList>
            <person name="De Miccolis Angelini R.M."/>
            <person name="Landi L."/>
            <person name="Abate D."/>
            <person name="Pollastro S."/>
            <person name="Romanazzi G."/>
            <person name="Faretra F."/>
        </authorList>
    </citation>
    <scope>NUCLEOTIDE SEQUENCE [LARGE SCALE GENOMIC DNA]</scope>
    <source>
        <strain evidence="6 7">Mfrc123</strain>
    </source>
</reference>
<protein>
    <recommendedName>
        <fullName evidence="3">Pseudouridine synthase</fullName>
        <ecNumber evidence="3">5.4.99.-</ecNumber>
    </recommendedName>
</protein>
<dbReference type="GO" id="GO:0003723">
    <property type="term" value="F:RNA binding"/>
    <property type="evidence" value="ECO:0007669"/>
    <property type="project" value="UniProtKB-KW"/>
</dbReference>
<evidence type="ECO:0000259" key="5">
    <source>
        <dbReference type="Pfam" id="PF00849"/>
    </source>
</evidence>
<dbReference type="GO" id="GO:0000455">
    <property type="term" value="P:enzyme-directed rRNA pseudouridine synthesis"/>
    <property type="evidence" value="ECO:0007669"/>
    <property type="project" value="TreeGrafter"/>
</dbReference>
<evidence type="ECO:0000256" key="2">
    <source>
        <dbReference type="PROSITE-ProRule" id="PRU00182"/>
    </source>
</evidence>
<dbReference type="PANTHER" id="PTHR21600:SF40">
    <property type="entry name" value="PSEUDOURIDYLATE SYNTHASE RPUSD2"/>
    <property type="match status" value="1"/>
</dbReference>
<dbReference type="InterPro" id="IPR050188">
    <property type="entry name" value="RluA_PseudoU_synthase"/>
</dbReference>
<keyword evidence="3" id="KW-0413">Isomerase</keyword>
<dbReference type="VEuPathDB" id="FungiDB:MFRU_004g02930"/>
<feature type="domain" description="Pseudouridine synthase RsuA/RluA-like" evidence="5">
    <location>
        <begin position="135"/>
        <end position="279"/>
    </location>
</feature>
<keyword evidence="2" id="KW-0694">RNA-binding</keyword>
<evidence type="ECO:0000256" key="3">
    <source>
        <dbReference type="RuleBase" id="RU362028"/>
    </source>
</evidence>
<evidence type="ECO:0000313" key="7">
    <source>
        <dbReference type="Proteomes" id="UP000322873"/>
    </source>
</evidence>
<dbReference type="Pfam" id="PF00849">
    <property type="entry name" value="PseudoU_synth_2"/>
    <property type="match status" value="1"/>
</dbReference>
<name>A0A5M9JLD2_MONFR</name>
<dbReference type="CDD" id="cd02557">
    <property type="entry name" value="PseudoU_synth_ScRIB2"/>
    <property type="match status" value="1"/>
</dbReference>
<evidence type="ECO:0000256" key="1">
    <source>
        <dbReference type="PIRSR" id="PIRSR606225-1"/>
    </source>
</evidence>
<accession>A0A5M9JLD2</accession>
<organism evidence="6 7">
    <name type="scientific">Monilinia fructicola</name>
    <name type="common">Brown rot fungus</name>
    <name type="synonym">Ciboria fructicola</name>
    <dbReference type="NCBI Taxonomy" id="38448"/>
    <lineage>
        <taxon>Eukaryota</taxon>
        <taxon>Fungi</taxon>
        <taxon>Dikarya</taxon>
        <taxon>Ascomycota</taxon>
        <taxon>Pezizomycotina</taxon>
        <taxon>Leotiomycetes</taxon>
        <taxon>Helotiales</taxon>
        <taxon>Sclerotiniaceae</taxon>
        <taxon>Monilinia</taxon>
    </lineage>
</organism>
<evidence type="ECO:0000256" key="4">
    <source>
        <dbReference type="SAM" id="MobiDB-lite"/>
    </source>
</evidence>
<comment type="caution">
    <text evidence="6">The sequence shown here is derived from an EMBL/GenBank/DDBJ whole genome shotgun (WGS) entry which is preliminary data.</text>
</comment>
<dbReference type="Gene3D" id="3.30.2350.10">
    <property type="entry name" value="Pseudouridine synthase"/>
    <property type="match status" value="1"/>
</dbReference>
<gene>
    <name evidence="6" type="ORF">EYC84_001156</name>
</gene>
<dbReference type="PANTHER" id="PTHR21600">
    <property type="entry name" value="MITOCHONDRIAL RNA PSEUDOURIDINE SYNTHASE"/>
    <property type="match status" value="1"/>
</dbReference>
<evidence type="ECO:0000313" key="6">
    <source>
        <dbReference type="EMBL" id="KAA8569537.1"/>
    </source>
</evidence>
<dbReference type="EMBL" id="VICG01000008">
    <property type="protein sequence ID" value="KAA8569537.1"/>
    <property type="molecule type" value="Genomic_DNA"/>
</dbReference>
<dbReference type="InterPro" id="IPR006145">
    <property type="entry name" value="PsdUridine_synth_RsuA/RluA"/>
</dbReference>
<dbReference type="PROSITE" id="PS01129">
    <property type="entry name" value="PSI_RLU"/>
    <property type="match status" value="1"/>
</dbReference>
<keyword evidence="7" id="KW-1185">Reference proteome</keyword>
<dbReference type="GO" id="GO:0009982">
    <property type="term" value="F:pseudouridine synthase activity"/>
    <property type="evidence" value="ECO:0007669"/>
    <property type="project" value="InterPro"/>
</dbReference>
<dbReference type="InterPro" id="IPR006224">
    <property type="entry name" value="PsdUridine_synth_RluA-like_CS"/>
</dbReference>
<sequence>MALVETSIGYPPVEEKKPFEEPPAVIITPADPWPRPYYLENGLRRVAPYHFTYNTYCKQRWRGREILDIFSSEFRDRPLEYYKDAMERGAIAVNGKPVESTSQIIKNGDIISHTLHRHEPPVTALPISIVHEDEDIIVINKPSGVPVHPAGRYNYNSVVEIMRAERGHGWNPLPCNRLDRLTSGIMFIGKHAKAAEALSLQISGRTVRKEYIARVKGKFPDGEVRLAYYPPDISPERVEDGTEPTELDSSRLPTGKEGYSIVRCLPVTGRTHQLRVHLQFLGHPIGNDPIYCNQRVWGTRLGANDSDATQDTDEDILSLVFRGWASLKLPTL</sequence>
<comment type="catalytic activity">
    <reaction evidence="3">
        <text>a uridine in RNA = a pseudouridine in RNA</text>
        <dbReference type="Rhea" id="RHEA:48348"/>
        <dbReference type="Rhea" id="RHEA-COMP:12068"/>
        <dbReference type="Rhea" id="RHEA-COMP:12069"/>
        <dbReference type="ChEBI" id="CHEBI:65314"/>
        <dbReference type="ChEBI" id="CHEBI:65315"/>
    </reaction>
</comment>
<dbReference type="SUPFAM" id="SSF55120">
    <property type="entry name" value="Pseudouridine synthase"/>
    <property type="match status" value="1"/>
</dbReference>
<proteinExistence type="inferred from homology"/>
<comment type="similarity">
    <text evidence="3">Belongs to the pseudouridine synthase RluA family.</text>
</comment>
<dbReference type="EC" id="5.4.99.-" evidence="3"/>
<dbReference type="NCBIfam" id="TIGR00005">
    <property type="entry name" value="rluA_subfam"/>
    <property type="match status" value="1"/>
</dbReference>
<comment type="function">
    <text evidence="3">Responsible for synthesis of pseudouridine from uracil.</text>
</comment>
<dbReference type="AlphaFoldDB" id="A0A5M9JLD2"/>
<feature type="region of interest" description="Disordered" evidence="4">
    <location>
        <begin position="232"/>
        <end position="252"/>
    </location>
</feature>